<feature type="compositionally biased region" description="Polar residues" evidence="1">
    <location>
        <begin position="1"/>
        <end position="11"/>
    </location>
</feature>
<evidence type="ECO:0000256" key="1">
    <source>
        <dbReference type="SAM" id="MobiDB-lite"/>
    </source>
</evidence>
<name>A0ABR2VU56_9FUNG</name>
<feature type="region of interest" description="Disordered" evidence="1">
    <location>
        <begin position="1"/>
        <end position="20"/>
    </location>
</feature>
<comment type="caution">
    <text evidence="2">The sequence shown here is derived from an EMBL/GenBank/DDBJ whole genome shotgun (WGS) entry which is preliminary data.</text>
</comment>
<evidence type="ECO:0000313" key="2">
    <source>
        <dbReference type="EMBL" id="KAK9702388.1"/>
    </source>
</evidence>
<proteinExistence type="predicted"/>
<evidence type="ECO:0000313" key="3">
    <source>
        <dbReference type="Proteomes" id="UP001479436"/>
    </source>
</evidence>
<organism evidence="2 3">
    <name type="scientific">Basidiobolus ranarum</name>
    <dbReference type="NCBI Taxonomy" id="34480"/>
    <lineage>
        <taxon>Eukaryota</taxon>
        <taxon>Fungi</taxon>
        <taxon>Fungi incertae sedis</taxon>
        <taxon>Zoopagomycota</taxon>
        <taxon>Entomophthoromycotina</taxon>
        <taxon>Basidiobolomycetes</taxon>
        <taxon>Basidiobolales</taxon>
        <taxon>Basidiobolaceae</taxon>
        <taxon>Basidiobolus</taxon>
    </lineage>
</organism>
<sequence>MLTASSASAHPSSLCEGENPDRTFCCSLRGSPGVYYDSAPPVIRSSDEIKLTISLLDEDVHLVDIYEEPPNLSNIKVMEVTEIQSQGKEGKP</sequence>
<dbReference type="Proteomes" id="UP001479436">
    <property type="component" value="Unassembled WGS sequence"/>
</dbReference>
<keyword evidence="3" id="KW-1185">Reference proteome</keyword>
<reference evidence="2 3" key="1">
    <citation type="submission" date="2023-04" db="EMBL/GenBank/DDBJ databases">
        <title>Genome of Basidiobolus ranarum AG-B5.</title>
        <authorList>
            <person name="Stajich J.E."/>
            <person name="Carter-House D."/>
            <person name="Gryganskyi A."/>
        </authorList>
    </citation>
    <scope>NUCLEOTIDE SEQUENCE [LARGE SCALE GENOMIC DNA]</scope>
    <source>
        <strain evidence="2 3">AG-B5</strain>
    </source>
</reference>
<dbReference type="EMBL" id="JASJQH010007728">
    <property type="protein sequence ID" value="KAK9702388.1"/>
    <property type="molecule type" value="Genomic_DNA"/>
</dbReference>
<protein>
    <submittedName>
        <fullName evidence="2">Uncharacterized protein</fullName>
    </submittedName>
</protein>
<accession>A0ABR2VU56</accession>
<gene>
    <name evidence="2" type="ORF">K7432_011263</name>
</gene>